<dbReference type="FunFam" id="3.40.47.10:FF:000019">
    <property type="entry name" value="Polyketide synthase type I"/>
    <property type="match status" value="1"/>
</dbReference>
<dbReference type="InterPro" id="IPR009081">
    <property type="entry name" value="PP-bd_ACP"/>
</dbReference>
<dbReference type="SUPFAM" id="SSF53901">
    <property type="entry name" value="Thiolase-like"/>
    <property type="match status" value="1"/>
</dbReference>
<evidence type="ECO:0000256" key="8">
    <source>
        <dbReference type="ARBA" id="ARBA00023315"/>
    </source>
</evidence>
<dbReference type="InterPro" id="IPR013154">
    <property type="entry name" value="ADH-like_N"/>
</dbReference>
<protein>
    <submittedName>
        <fullName evidence="12">SDR family NAD(P)-dependent oxidoreductase</fullName>
    </submittedName>
</protein>
<dbReference type="Pfam" id="PF08242">
    <property type="entry name" value="Methyltransf_12"/>
    <property type="match status" value="1"/>
</dbReference>
<name>A0AAP3DLH9_BRELA</name>
<dbReference type="SUPFAM" id="SSF50129">
    <property type="entry name" value="GroES-like"/>
    <property type="match status" value="1"/>
</dbReference>
<evidence type="ECO:0000313" key="13">
    <source>
        <dbReference type="Proteomes" id="UP001077662"/>
    </source>
</evidence>
<dbReference type="Pfam" id="PF02801">
    <property type="entry name" value="Ketoacyl-synt_C"/>
    <property type="match status" value="1"/>
</dbReference>
<evidence type="ECO:0000256" key="3">
    <source>
        <dbReference type="ARBA" id="ARBA00022450"/>
    </source>
</evidence>
<dbReference type="InterPro" id="IPR016039">
    <property type="entry name" value="Thiolase-like"/>
</dbReference>
<keyword evidence="3" id="KW-0596">Phosphopantetheine</keyword>
<keyword evidence="5" id="KW-0808">Transferase</keyword>
<dbReference type="InterPro" id="IPR013968">
    <property type="entry name" value="PKS_KR"/>
</dbReference>
<dbReference type="CDD" id="cd00833">
    <property type="entry name" value="PKS"/>
    <property type="match status" value="1"/>
</dbReference>
<dbReference type="GO" id="GO:0004315">
    <property type="term" value="F:3-oxoacyl-[acyl-carrier-protein] synthase activity"/>
    <property type="evidence" value="ECO:0007669"/>
    <property type="project" value="InterPro"/>
</dbReference>
<dbReference type="Gene3D" id="1.10.1240.100">
    <property type="match status" value="1"/>
</dbReference>
<evidence type="ECO:0000256" key="2">
    <source>
        <dbReference type="ARBA" id="ARBA00004789"/>
    </source>
</evidence>
<keyword evidence="4" id="KW-0597">Phosphoprotein</keyword>
<dbReference type="InterPro" id="IPR020843">
    <property type="entry name" value="ER"/>
</dbReference>
<dbReference type="InterPro" id="IPR013217">
    <property type="entry name" value="Methyltransf_12"/>
</dbReference>
<dbReference type="SMART" id="SM00825">
    <property type="entry name" value="PKS_KS"/>
    <property type="match status" value="1"/>
</dbReference>
<dbReference type="EMBL" id="JAPTNE010000032">
    <property type="protein sequence ID" value="MCZ0809200.1"/>
    <property type="molecule type" value="Genomic_DNA"/>
</dbReference>
<dbReference type="GO" id="GO:0016491">
    <property type="term" value="F:oxidoreductase activity"/>
    <property type="evidence" value="ECO:0007669"/>
    <property type="project" value="InterPro"/>
</dbReference>
<dbReference type="GO" id="GO:0071770">
    <property type="term" value="P:DIM/DIP cell wall layer assembly"/>
    <property type="evidence" value="ECO:0007669"/>
    <property type="project" value="TreeGrafter"/>
</dbReference>
<dbReference type="PROSITE" id="PS52004">
    <property type="entry name" value="KS3_2"/>
    <property type="match status" value="1"/>
</dbReference>
<dbReference type="Gene3D" id="3.40.50.150">
    <property type="entry name" value="Vaccinia Virus protein VP39"/>
    <property type="match status" value="1"/>
</dbReference>
<dbReference type="InterPro" id="IPR036291">
    <property type="entry name" value="NAD(P)-bd_dom_sf"/>
</dbReference>
<dbReference type="SUPFAM" id="SSF51735">
    <property type="entry name" value="NAD(P)-binding Rossmann-fold domains"/>
    <property type="match status" value="3"/>
</dbReference>
<dbReference type="Gene3D" id="3.90.180.10">
    <property type="entry name" value="Medium-chain alcohol dehydrogenases, catalytic domain"/>
    <property type="match status" value="1"/>
</dbReference>
<dbReference type="GO" id="GO:0005737">
    <property type="term" value="C:cytoplasm"/>
    <property type="evidence" value="ECO:0007669"/>
    <property type="project" value="TreeGrafter"/>
</dbReference>
<dbReference type="Pfam" id="PF22621">
    <property type="entry name" value="CurL-like_PKS_C"/>
    <property type="match status" value="1"/>
</dbReference>
<dbReference type="SMART" id="SM01294">
    <property type="entry name" value="PKS_PP_betabranch"/>
    <property type="match status" value="1"/>
</dbReference>
<dbReference type="Pfam" id="PF00550">
    <property type="entry name" value="PP-binding"/>
    <property type="match status" value="1"/>
</dbReference>
<dbReference type="SMART" id="SM00822">
    <property type="entry name" value="PKS_KR"/>
    <property type="match status" value="1"/>
</dbReference>
<comment type="pathway">
    <text evidence="2">Antibiotic biosynthesis; bacillaene biosynthesis.</text>
</comment>
<evidence type="ECO:0000259" key="11">
    <source>
        <dbReference type="PROSITE" id="PS52004"/>
    </source>
</evidence>
<evidence type="ECO:0000259" key="10">
    <source>
        <dbReference type="PROSITE" id="PS50075"/>
    </source>
</evidence>
<dbReference type="Pfam" id="PF08240">
    <property type="entry name" value="ADH_N"/>
    <property type="match status" value="1"/>
</dbReference>
<dbReference type="SUPFAM" id="SSF47336">
    <property type="entry name" value="ACP-like"/>
    <property type="match status" value="1"/>
</dbReference>
<dbReference type="InterPro" id="IPR050091">
    <property type="entry name" value="PKS_NRPS_Biosynth_Enz"/>
</dbReference>
<dbReference type="Proteomes" id="UP001077662">
    <property type="component" value="Unassembled WGS sequence"/>
</dbReference>
<dbReference type="InterPro" id="IPR036736">
    <property type="entry name" value="ACP-like_sf"/>
</dbReference>
<dbReference type="InterPro" id="IPR014030">
    <property type="entry name" value="Ketoacyl_synth_N"/>
</dbReference>
<dbReference type="InterPro" id="IPR006162">
    <property type="entry name" value="Ppantetheine_attach_site"/>
</dbReference>
<evidence type="ECO:0000256" key="5">
    <source>
        <dbReference type="ARBA" id="ARBA00022679"/>
    </source>
</evidence>
<keyword evidence="6" id="KW-0521">NADP</keyword>
<dbReference type="GO" id="GO:0004312">
    <property type="term" value="F:fatty acid synthase activity"/>
    <property type="evidence" value="ECO:0007669"/>
    <property type="project" value="TreeGrafter"/>
</dbReference>
<evidence type="ECO:0000256" key="4">
    <source>
        <dbReference type="ARBA" id="ARBA00022553"/>
    </source>
</evidence>
<evidence type="ECO:0000256" key="6">
    <source>
        <dbReference type="ARBA" id="ARBA00022857"/>
    </source>
</evidence>
<dbReference type="SMART" id="SM00829">
    <property type="entry name" value="PKS_ER"/>
    <property type="match status" value="1"/>
</dbReference>
<dbReference type="InterPro" id="IPR057326">
    <property type="entry name" value="KR_dom"/>
</dbReference>
<reference evidence="12" key="1">
    <citation type="submission" date="2022-09" db="EMBL/GenBank/DDBJ databases">
        <title>Genome analysis and characterization of larvicidal activity of Brevibacillus strains.</title>
        <authorList>
            <person name="Patrusheva E.V."/>
            <person name="Izotova A.O."/>
            <person name="Toshchakov S.V."/>
            <person name="Sineoky S.P."/>
        </authorList>
    </citation>
    <scope>NUCLEOTIDE SEQUENCE</scope>
    <source>
        <strain evidence="12">VKPM_B-13247</strain>
    </source>
</reference>
<dbReference type="SUPFAM" id="SSF53335">
    <property type="entry name" value="S-adenosyl-L-methionine-dependent methyltransferases"/>
    <property type="match status" value="1"/>
</dbReference>
<feature type="domain" description="Carrier" evidence="10">
    <location>
        <begin position="424"/>
        <end position="501"/>
    </location>
</feature>
<keyword evidence="7" id="KW-0511">Multifunctional enzyme</keyword>
<dbReference type="Gene3D" id="3.40.47.10">
    <property type="match status" value="1"/>
</dbReference>
<dbReference type="InterPro" id="IPR020841">
    <property type="entry name" value="PKS_Beta-ketoAc_synthase_dom"/>
</dbReference>
<dbReference type="InterPro" id="IPR011032">
    <property type="entry name" value="GroES-like_sf"/>
</dbReference>
<comment type="caution">
    <text evidence="12">The sequence shown here is derived from an EMBL/GenBank/DDBJ whole genome shotgun (WGS) entry which is preliminary data.</text>
</comment>
<dbReference type="GO" id="GO:0005886">
    <property type="term" value="C:plasma membrane"/>
    <property type="evidence" value="ECO:0007669"/>
    <property type="project" value="TreeGrafter"/>
</dbReference>
<organism evidence="12 13">
    <name type="scientific">Brevibacillus laterosporus</name>
    <name type="common">Bacillus laterosporus</name>
    <dbReference type="NCBI Taxonomy" id="1465"/>
    <lineage>
        <taxon>Bacteria</taxon>
        <taxon>Bacillati</taxon>
        <taxon>Bacillota</taxon>
        <taxon>Bacilli</taxon>
        <taxon>Bacillales</taxon>
        <taxon>Paenibacillaceae</taxon>
        <taxon>Brevibacillus</taxon>
    </lineage>
</organism>
<dbReference type="InterPro" id="IPR029063">
    <property type="entry name" value="SAM-dependent_MTases_sf"/>
</dbReference>
<dbReference type="CDD" id="cd08953">
    <property type="entry name" value="KR_2_SDR_x"/>
    <property type="match status" value="1"/>
</dbReference>
<dbReference type="InterPro" id="IPR014031">
    <property type="entry name" value="Ketoacyl_synth_C"/>
</dbReference>
<evidence type="ECO:0000256" key="1">
    <source>
        <dbReference type="ARBA" id="ARBA00003299"/>
    </source>
</evidence>
<dbReference type="RefSeq" id="WP_258434438.1">
    <property type="nucleotide sequence ID" value="NZ_JANSGW010000032.1"/>
</dbReference>
<feature type="domain" description="Ketosynthase family 3 (KS3)" evidence="11">
    <location>
        <begin position="908"/>
        <end position="1323"/>
    </location>
</feature>
<dbReference type="GO" id="GO:0006633">
    <property type="term" value="P:fatty acid biosynthetic process"/>
    <property type="evidence" value="ECO:0007669"/>
    <property type="project" value="InterPro"/>
</dbReference>
<accession>A0AAP3DLH9</accession>
<evidence type="ECO:0000313" key="12">
    <source>
        <dbReference type="EMBL" id="MCZ0809200.1"/>
    </source>
</evidence>
<comment type="function">
    <text evidence="1">Involved in some intermediate steps for the synthesis of the antibiotic polyketide bacillaene which is involved in secondary metabolism.</text>
</comment>
<dbReference type="PANTHER" id="PTHR43775">
    <property type="entry name" value="FATTY ACID SYNTHASE"/>
    <property type="match status" value="1"/>
</dbReference>
<sequence>MKNDDQFIYVTKQLDDMDKLLVKLLWEQCRGMGMFISNTFDPATVITRMGIIDLYEKWVDETIAIFIEYGYLSFDKEMCTVMKNTSIELTDSWKEWEQRKKEWLGDANLKSQVVLVETMLGALPEILTGKQPATDVMFPQSSMILVEGVYKHNLLADHFNEVLSEKIVAFMQERSNQSTITSKPIRILEIGAGTGGTSASVLPKLKPYQNYIEEYCYTDLSLAFLRHGEKEYGPDYPFLTYKIFNIEQPVANQDIKPNSYDLVIATNVVHATKNIRHTLRNVKAAMKNNGLLLLNEIADRSVFTHLTFGFLQGWWMYEDTALRIPGCPGLYPDSWKKVLKTEGFHSISFPVDEKNDYKQQIICAKSDGVTMQLKDPVPIASTLDYNNRQDESDTQFAHKEHHQKSSSMENSENRMEHINVTDQMIEEHLIQIIRESICEELKISEAMIQNDRSFSEYGVDSIIGIQLIQLINKRCHTRLQTTVVFDYNNVNQLVHYMIREYRSTVVALLEEKTPVDVASSSKWSKVEAMQNGQRKVKASSEKNIKKSDSLKVAVDQSDVHSPIIKERSMFHRVLIESPGSTDDIQIVESDILELKADEVRISVRAFSLNFGDLLCLQGLYPTMPPYPFTPGFESSGVVVEVGNAVSSIRPGDEVVYCGGEHLAGQASLLTCKVADVFPKPSSLSFEEACSLPIVSMTVIAAFRKAQVKKGEKILIQTATGGVGFIAVQLAKYYGAEIYATAGSEHKLEYVRQIGVSHAINYIDSDFEQEIYRLTDGKGVDVVINTLAGDAIQKGLGCLARGGRYIEIAMTALKSARTIDLSILNNNQSFYSIDLRKLGLEQPNVLRGYRKEMLRLIKENVIQPTIYKVFSFDDIKEAYQCMENRENIGKIVVQIPERYQYKVAPAIQKEPIAIIGMSGRFAKSRTVHELWEHLSKGNDLVEEVSRWNLSQYYKEGTSYCNQGSFVEHIDQFDPLFFNISGAEAIYMDPQQRIFLEESWKALEDAGYAGAGVEGKKCGVYVGCSGKDYQNLFDTEPPATSFWGNAASIIAARIAYYLDLQGPAIAVDTACSSSLVAIHLACQSLWTKETEMALAGGVFLQSTPAFYLESNRAGMLSPTGRCHTFDERADGFVPGEGAGAIILKRLSDAIADRDHIYGVIRGSGVNQDGSTNGITAPSAKSQERLEQEVYDTFHIQPRNIQMIEAHGTGTKLGDPIEFQALTRAFTKYTDEKHYCAIGSIKSNLGHLAFAAGVTGIIKILLSLQHKQMPPTLHFQKGNSNIEFEDSPFYVNTSLTEWTVEPDKKRCAAISSFGFSGTNAHMVIEEAPRRQITSTLKPGYLLTLSARTQDQLKQQVEHIIQYCEKADQVHYGDMSYTLLMGRKHFNHRLAFVVHERNELVPVLKRWLERGKAPEVYTSIVNKNEQREQMELKRYGNECIRNINAVMTANVYIEQLSMLAFLYTQGYELDFEHLFEDDHYAKIPLPTYPFAKEFYWVPESDKNSNRNDNNEGQGALNEMHPVSLQHTSDVQGELNQCDRLPAIDEEPIMIAPVWEPLRYEKQQITPSLNENLVIIGGNETNWSEIRKQYPHARVLPIHSGNTIEEIIRELRQHAPIDHIFWMAPEEHNSSITDDAIIEGQEAGVIYLFKIIKSLLALGYDSRQIGWTVITIQAQPIHKYDEVNPTHASIHGLMGTLAKEYSHWKIRVIDLESAATWPMPELFTLPSHEEGNAYVYREQQWHHQELVPVRYNKQDETLYKNGGVYVVIGGAGGIGEVWSEYVIRMYEAKVIWIGRREKDANIQAKIDRLASIGPTPSYIVADATDQEELYRAYEEIKQQYGHIHGIVHSAIVLLDKSLANMDEERFRAGLRVKVDVSVNIAEVFEQEPLDFVLFFSSMNSFVKAAGQSNYVAGCTFKDAFASQLALEWPCAVKVMNWGYWGTVGTVASEEYQRRMHNRGVGSIEPPEAMEALEALLIGPMNQLAFAKMTTSSTWIHVNRGHSFVMM</sequence>
<dbReference type="PROSITE" id="PS00012">
    <property type="entry name" value="PHOSPHOPANTETHEINE"/>
    <property type="match status" value="1"/>
</dbReference>
<gene>
    <name evidence="12" type="ORF">O0554_20235</name>
</gene>
<keyword evidence="8" id="KW-0012">Acyltransferase</keyword>
<dbReference type="InterPro" id="IPR020806">
    <property type="entry name" value="PKS_PP-bd"/>
</dbReference>
<dbReference type="Gene3D" id="3.40.50.720">
    <property type="entry name" value="NAD(P)-binding Rossmann-like Domain"/>
    <property type="match status" value="2"/>
</dbReference>
<feature type="region of interest" description="Disordered" evidence="9">
    <location>
        <begin position="391"/>
        <end position="413"/>
    </location>
</feature>
<dbReference type="CDD" id="cd02440">
    <property type="entry name" value="AdoMet_MTases"/>
    <property type="match status" value="1"/>
</dbReference>
<dbReference type="PROSITE" id="PS50075">
    <property type="entry name" value="CARRIER"/>
    <property type="match status" value="1"/>
</dbReference>
<dbReference type="PANTHER" id="PTHR43775:SF37">
    <property type="entry name" value="SI:DKEY-61P9.11"/>
    <property type="match status" value="1"/>
</dbReference>
<dbReference type="GO" id="GO:0031177">
    <property type="term" value="F:phosphopantetheine binding"/>
    <property type="evidence" value="ECO:0007669"/>
    <property type="project" value="InterPro"/>
</dbReference>
<dbReference type="Gene3D" id="1.10.1200.10">
    <property type="entry name" value="ACP-like"/>
    <property type="match status" value="1"/>
</dbReference>
<dbReference type="Pfam" id="PF08659">
    <property type="entry name" value="KR"/>
    <property type="match status" value="1"/>
</dbReference>
<dbReference type="InterPro" id="IPR013149">
    <property type="entry name" value="ADH-like_C"/>
</dbReference>
<dbReference type="InterPro" id="IPR018201">
    <property type="entry name" value="Ketoacyl_synth_AS"/>
</dbReference>
<evidence type="ECO:0000256" key="7">
    <source>
        <dbReference type="ARBA" id="ARBA00023268"/>
    </source>
</evidence>
<dbReference type="PROSITE" id="PS00606">
    <property type="entry name" value="KS3_1"/>
    <property type="match status" value="1"/>
</dbReference>
<dbReference type="Pfam" id="PF00109">
    <property type="entry name" value="ketoacyl-synt"/>
    <property type="match status" value="1"/>
</dbReference>
<evidence type="ECO:0000256" key="9">
    <source>
        <dbReference type="SAM" id="MobiDB-lite"/>
    </source>
</evidence>
<dbReference type="Pfam" id="PF00107">
    <property type="entry name" value="ADH_zinc_N"/>
    <property type="match status" value="1"/>
</dbReference>
<proteinExistence type="predicted"/>
<dbReference type="SMART" id="SM00823">
    <property type="entry name" value="PKS_PP"/>
    <property type="match status" value="1"/>
</dbReference>